<evidence type="ECO:0000259" key="6">
    <source>
        <dbReference type="PROSITE" id="PS50928"/>
    </source>
</evidence>
<dbReference type="InterPro" id="IPR035906">
    <property type="entry name" value="MetI-like_sf"/>
</dbReference>
<feature type="transmembrane region" description="Helical" evidence="5">
    <location>
        <begin position="523"/>
        <end position="547"/>
    </location>
</feature>
<keyword evidence="4 5" id="KW-0472">Membrane</keyword>
<name>A0A2S9V5K3_9ALTE</name>
<dbReference type="OrthoDB" id="9785113at2"/>
<dbReference type="GO" id="GO:0005886">
    <property type="term" value="C:plasma membrane"/>
    <property type="evidence" value="ECO:0007669"/>
    <property type="project" value="UniProtKB-SubCell"/>
</dbReference>
<gene>
    <name evidence="7" type="ORF">C6Y40_20550</name>
</gene>
<evidence type="ECO:0000313" key="8">
    <source>
        <dbReference type="Proteomes" id="UP000238949"/>
    </source>
</evidence>
<reference evidence="8" key="1">
    <citation type="journal article" date="2020" name="Int. J. Syst. Evol. Microbiol.">
        <title>Alteromonas alba sp. nov., a marine bacterium isolated from the seawater of the West Pacific Ocean.</title>
        <authorList>
            <person name="Sun C."/>
            <person name="Wu Y.-H."/>
            <person name="Xamxidin M."/>
            <person name="Cheng H."/>
            <person name="Xu X.-W."/>
        </authorList>
    </citation>
    <scope>NUCLEOTIDE SEQUENCE [LARGE SCALE GENOMIC DNA]</scope>
    <source>
        <strain evidence="8">190</strain>
    </source>
</reference>
<dbReference type="PANTHER" id="PTHR42727">
    <property type="entry name" value="PHOSPHATE TRANSPORT SYSTEM PERMEASE PROTEIN"/>
    <property type="match status" value="1"/>
</dbReference>
<proteinExistence type="inferred from homology"/>
<evidence type="ECO:0000256" key="4">
    <source>
        <dbReference type="ARBA" id="ARBA00023136"/>
    </source>
</evidence>
<feature type="transmembrane region" description="Helical" evidence="5">
    <location>
        <begin position="20"/>
        <end position="44"/>
    </location>
</feature>
<evidence type="ECO:0000256" key="1">
    <source>
        <dbReference type="ARBA" id="ARBA00004651"/>
    </source>
</evidence>
<dbReference type="EMBL" id="PVNP01000200">
    <property type="protein sequence ID" value="PRO71718.1"/>
    <property type="molecule type" value="Genomic_DNA"/>
</dbReference>
<feature type="transmembrane region" description="Helical" evidence="5">
    <location>
        <begin position="482"/>
        <end position="503"/>
    </location>
</feature>
<keyword evidence="5" id="KW-0813">Transport</keyword>
<dbReference type="CDD" id="cd06261">
    <property type="entry name" value="TM_PBP2"/>
    <property type="match status" value="1"/>
</dbReference>
<dbReference type="Pfam" id="PF00528">
    <property type="entry name" value="BPD_transp_1"/>
    <property type="match status" value="1"/>
</dbReference>
<dbReference type="SUPFAM" id="SSF161098">
    <property type="entry name" value="MetI-like"/>
    <property type="match status" value="1"/>
</dbReference>
<dbReference type="AlphaFoldDB" id="A0A2S9V5K3"/>
<keyword evidence="8" id="KW-1185">Reference proteome</keyword>
<accession>A0A2S9V5K3</accession>
<protein>
    <submittedName>
        <fullName evidence="7">Phosphate ABC transporter permease</fullName>
    </submittedName>
</protein>
<dbReference type="InterPro" id="IPR000515">
    <property type="entry name" value="MetI-like"/>
</dbReference>
<feature type="transmembrane region" description="Helical" evidence="5">
    <location>
        <begin position="615"/>
        <end position="636"/>
    </location>
</feature>
<comment type="similarity">
    <text evidence="5">Belongs to the binding-protein-dependent transport system permease family.</text>
</comment>
<dbReference type="Gene3D" id="1.10.3720.10">
    <property type="entry name" value="MetI-like"/>
    <property type="match status" value="1"/>
</dbReference>
<dbReference type="RefSeq" id="WP_105936270.1">
    <property type="nucleotide sequence ID" value="NZ_PVNP01000200.1"/>
</dbReference>
<keyword evidence="3 5" id="KW-1133">Transmembrane helix</keyword>
<feature type="transmembrane region" description="Helical" evidence="5">
    <location>
        <begin position="679"/>
        <end position="702"/>
    </location>
</feature>
<evidence type="ECO:0000256" key="2">
    <source>
        <dbReference type="ARBA" id="ARBA00022692"/>
    </source>
</evidence>
<dbReference type="PANTHER" id="PTHR42727:SF1">
    <property type="entry name" value="PHOSPHATE TRANSPORT SYSTEM PERMEASE"/>
    <property type="match status" value="1"/>
</dbReference>
<comment type="subcellular location">
    <subcellularLocation>
        <location evidence="1 5">Cell membrane</location>
        <topology evidence="1 5">Multi-pass membrane protein</topology>
    </subcellularLocation>
</comment>
<comment type="caution">
    <text evidence="7">The sequence shown here is derived from an EMBL/GenBank/DDBJ whole genome shotgun (WGS) entry which is preliminary data.</text>
</comment>
<organism evidence="7 8">
    <name type="scientific">Alteromonas alba</name>
    <dbReference type="NCBI Taxonomy" id="2079529"/>
    <lineage>
        <taxon>Bacteria</taxon>
        <taxon>Pseudomonadati</taxon>
        <taxon>Pseudomonadota</taxon>
        <taxon>Gammaproteobacteria</taxon>
        <taxon>Alteromonadales</taxon>
        <taxon>Alteromonadaceae</taxon>
        <taxon>Alteromonas/Salinimonas group</taxon>
        <taxon>Alteromonas</taxon>
    </lineage>
</organism>
<feature type="transmembrane region" description="Helical" evidence="5">
    <location>
        <begin position="456"/>
        <end position="476"/>
    </location>
</feature>
<evidence type="ECO:0000256" key="3">
    <source>
        <dbReference type="ARBA" id="ARBA00022989"/>
    </source>
</evidence>
<dbReference type="PROSITE" id="PS50928">
    <property type="entry name" value="ABC_TM1"/>
    <property type="match status" value="1"/>
</dbReference>
<feature type="transmembrane region" description="Helical" evidence="5">
    <location>
        <begin position="424"/>
        <end position="444"/>
    </location>
</feature>
<feature type="domain" description="ABC transmembrane type-1" evidence="6">
    <location>
        <begin position="415"/>
        <end position="702"/>
    </location>
</feature>
<dbReference type="GO" id="GO:0055085">
    <property type="term" value="P:transmembrane transport"/>
    <property type="evidence" value="ECO:0007669"/>
    <property type="project" value="InterPro"/>
</dbReference>
<dbReference type="Proteomes" id="UP000238949">
    <property type="component" value="Unassembled WGS sequence"/>
</dbReference>
<evidence type="ECO:0000313" key="7">
    <source>
        <dbReference type="EMBL" id="PRO71718.1"/>
    </source>
</evidence>
<evidence type="ECO:0000256" key="5">
    <source>
        <dbReference type="RuleBase" id="RU363032"/>
    </source>
</evidence>
<sequence>MNVASQQVSFLKKRLRRDRIARSVISVFGYIVLLTMVMIIWHLFSQAMNIAASPGVKPRQETPVLAGGEFLYVGDMANGQAAVIAGPGCSVSLARLNNGILSSRQTLRRPCSHTLDVVTSYGLPYVVDISASGQVRLLPVPTVSQPLRQSNFIDTPLANEMSFALPQDIWAQQTGWQMAVGEQWIIMLVNTPDETLVQWINRNNPTHIVRQQYSADQPMVLLPDTRQIMLINNNVLTFVDSSNQRLHQLTVAQNVSWADTIVKNRSVFVALANNTLVRLSLYNQAGILRYQPAYTIQLEPNEVPVALYAHASVNGIAAITSQQQLLLINRISGEVVERQQLPVQPTGVSWFDSRVYVYGADAYIRHEVRNMAGLSTTNSLLMPHLYEGYPAPDQIWQTSSASDYQEIKMSLVPLLIGSLKASSLALLIAIPLALGAAVYTAYFARPRVRDSIKPTIEMLEAVPSVLIGFIAAIWLAPLAERFLFSIAVFMVTLPVILLFIALVQHRVAQNVSSELQNFAEAVLPVLGIVVYGYICVVWAPDWLLAALDADDFTFFAHTTEVPVGKTTILVAIALGLAISPSIYSLAEDAISGVPHSLRQASYALGATRLQTLRRVVLKVAFPGIVAAMMLGFGRAFGETMIVLMVTGNTPIADWDLFAGLRALTANLAIELPEAEVHSIHYQVLFLTACVLFSFTFIVNTLAELLRQRSRRVKSHG</sequence>
<keyword evidence="2 5" id="KW-0812">Transmembrane</keyword>